<evidence type="ECO:0000313" key="2">
    <source>
        <dbReference type="Proteomes" id="UP001203972"/>
    </source>
</evidence>
<dbReference type="Proteomes" id="UP001203972">
    <property type="component" value="Unassembled WGS sequence"/>
</dbReference>
<organism evidence="1 2">
    <name type="scientific">Clostridium innocuum</name>
    <dbReference type="NCBI Taxonomy" id="1522"/>
    <lineage>
        <taxon>Bacteria</taxon>
        <taxon>Bacillati</taxon>
        <taxon>Bacillota</taxon>
        <taxon>Clostridia</taxon>
        <taxon>Eubacteriales</taxon>
        <taxon>Clostridiaceae</taxon>
        <taxon>Clostridium</taxon>
    </lineage>
</organism>
<dbReference type="EMBL" id="JAKTMA010000003">
    <property type="protein sequence ID" value="MCR0231699.1"/>
    <property type="molecule type" value="Genomic_DNA"/>
</dbReference>
<name>A0AAP2XRF2_CLOIN</name>
<evidence type="ECO:0000313" key="1">
    <source>
        <dbReference type="EMBL" id="MCR0231699.1"/>
    </source>
</evidence>
<gene>
    <name evidence="1" type="ORF">MKC95_02840</name>
</gene>
<comment type="caution">
    <text evidence="1">The sequence shown here is derived from an EMBL/GenBank/DDBJ whole genome shotgun (WGS) entry which is preliminary data.</text>
</comment>
<protein>
    <submittedName>
        <fullName evidence="1">Uncharacterized protein</fullName>
    </submittedName>
</protein>
<sequence length="64" mass="7411">MSMISYDIPYSLCRLSQNFNGKQPLQLRKKCKKTIFLFSYGAKSVKMNLCYAQKEKKELIGGKI</sequence>
<accession>A0AAP2XRF2</accession>
<reference evidence="1" key="1">
    <citation type="journal article" date="2022" name="Clin. Infect. Dis.">
        <title>Association between Clostridium innocuum and antibiotic-associated diarrhea in adults and children: A cross-sectional study and comparative genomics analysis.</title>
        <authorList>
            <person name="Cherny K.E."/>
            <person name="Muscat E.B."/>
            <person name="Balaji A."/>
            <person name="Mukherjee J."/>
            <person name="Ozer E.A."/>
            <person name="Angarone M.P."/>
            <person name="Hauser A.R."/>
            <person name="Sichel J.S."/>
            <person name="Amponsah E."/>
            <person name="Kociolek L.K."/>
        </authorList>
    </citation>
    <scope>NUCLEOTIDE SEQUENCE</scope>
    <source>
        <strain evidence="1">NU1-AC-029v</strain>
    </source>
</reference>
<dbReference type="AlphaFoldDB" id="A0AAP2XRF2"/>
<proteinExistence type="predicted"/>